<dbReference type="Proteomes" id="UP000254720">
    <property type="component" value="Unassembled WGS sequence"/>
</dbReference>
<evidence type="ECO:0000313" key="2">
    <source>
        <dbReference type="EMBL" id="RDI44540.1"/>
    </source>
</evidence>
<feature type="signal peptide" evidence="1">
    <location>
        <begin position="1"/>
        <end position="19"/>
    </location>
</feature>
<dbReference type="OrthoDB" id="5642102at2"/>
<keyword evidence="1" id="KW-0732">Signal</keyword>
<evidence type="ECO:0000256" key="1">
    <source>
        <dbReference type="SAM" id="SignalP"/>
    </source>
</evidence>
<dbReference type="SUPFAM" id="SSF54427">
    <property type="entry name" value="NTF2-like"/>
    <property type="match status" value="1"/>
</dbReference>
<reference evidence="2 3" key="1">
    <citation type="submission" date="2018-07" db="EMBL/GenBank/DDBJ databases">
        <title>Genomic Encyclopedia of Type Strains, Phase IV (KMG-IV): sequencing the most valuable type-strain genomes for metagenomic binning, comparative biology and taxonomic classification.</title>
        <authorList>
            <person name="Goeker M."/>
        </authorList>
    </citation>
    <scope>NUCLEOTIDE SEQUENCE [LARGE SCALE GENOMIC DNA]</scope>
    <source>
        <strain evidence="2 3">DSM 16500</strain>
    </source>
</reference>
<keyword evidence="3" id="KW-1185">Reference proteome</keyword>
<evidence type="ECO:0000313" key="3">
    <source>
        <dbReference type="Proteomes" id="UP000254720"/>
    </source>
</evidence>
<dbReference type="Gene3D" id="3.10.450.50">
    <property type="match status" value="1"/>
</dbReference>
<proteinExistence type="predicted"/>
<organism evidence="2 3">
    <name type="scientific">Aquicella lusitana</name>
    <dbReference type="NCBI Taxonomy" id="254246"/>
    <lineage>
        <taxon>Bacteria</taxon>
        <taxon>Pseudomonadati</taxon>
        <taxon>Pseudomonadota</taxon>
        <taxon>Gammaproteobacteria</taxon>
        <taxon>Legionellales</taxon>
        <taxon>Coxiellaceae</taxon>
        <taxon>Aquicella</taxon>
    </lineage>
</organism>
<dbReference type="InterPro" id="IPR032710">
    <property type="entry name" value="NTF2-like_dom_sf"/>
</dbReference>
<name>A0A370GME4_9COXI</name>
<comment type="caution">
    <text evidence="2">The sequence shown here is derived from an EMBL/GenBank/DDBJ whole genome shotgun (WGS) entry which is preliminary data.</text>
</comment>
<dbReference type="RefSeq" id="WP_114834216.1">
    <property type="nucleotide sequence ID" value="NZ_LR699114.1"/>
</dbReference>
<gene>
    <name evidence="2" type="ORF">C8D86_10922</name>
</gene>
<dbReference type="AlphaFoldDB" id="A0A370GME4"/>
<evidence type="ECO:0008006" key="4">
    <source>
        <dbReference type="Google" id="ProtNLM"/>
    </source>
</evidence>
<dbReference type="EMBL" id="QQAX01000009">
    <property type="protein sequence ID" value="RDI44540.1"/>
    <property type="molecule type" value="Genomic_DNA"/>
</dbReference>
<feature type="chain" id="PRO_5016680540" description="DUF4440 domain-containing protein" evidence="1">
    <location>
        <begin position="20"/>
        <end position="148"/>
    </location>
</feature>
<accession>A0A370GME4</accession>
<sequence>MYRRLSLLPLLLISMQAAAVKPADYKLFENIFTHWTAAFNQKKWPESCHLFSKSLVADYQGYPQKSYDTVCNGFKKVFQETEKDYHYRFKLRDVYRNGNLAAVRITWFLDISENNKNVSSTRDEGIDILQKQSSGEWKIVNYLGYPVK</sequence>
<protein>
    <recommendedName>
        <fullName evidence="4">DUF4440 domain-containing protein</fullName>
    </recommendedName>
</protein>